<organism evidence="10 11">
    <name type="scientific">Amedibacillus dolichus</name>
    <dbReference type="NCBI Taxonomy" id="31971"/>
    <lineage>
        <taxon>Bacteria</taxon>
        <taxon>Bacillati</taxon>
        <taxon>Bacillota</taxon>
        <taxon>Erysipelotrichia</taxon>
        <taxon>Erysipelotrichales</taxon>
        <taxon>Erysipelotrichaceae</taxon>
        <taxon>Amedibacillus</taxon>
    </lineage>
</organism>
<comment type="catalytic activity">
    <reaction evidence="7 8">
        <text>L-histidinol phosphate + H2O = L-histidinol + phosphate</text>
        <dbReference type="Rhea" id="RHEA:14465"/>
        <dbReference type="ChEBI" id="CHEBI:15377"/>
        <dbReference type="ChEBI" id="CHEBI:43474"/>
        <dbReference type="ChEBI" id="CHEBI:57699"/>
        <dbReference type="ChEBI" id="CHEBI:57980"/>
        <dbReference type="EC" id="3.1.3.15"/>
    </reaction>
</comment>
<dbReference type="PANTHER" id="PTHR21039">
    <property type="entry name" value="HISTIDINOL PHOSPHATASE-RELATED"/>
    <property type="match status" value="1"/>
</dbReference>
<dbReference type="Proteomes" id="UP001529340">
    <property type="component" value="Unassembled WGS sequence"/>
</dbReference>
<evidence type="ECO:0000259" key="9">
    <source>
        <dbReference type="Pfam" id="PF02811"/>
    </source>
</evidence>
<evidence type="ECO:0000313" key="10">
    <source>
        <dbReference type="EMBL" id="MDM8157984.1"/>
    </source>
</evidence>
<evidence type="ECO:0000313" key="11">
    <source>
        <dbReference type="Proteomes" id="UP001529340"/>
    </source>
</evidence>
<keyword evidence="6 8" id="KW-0368">Histidine biosynthesis</keyword>
<dbReference type="EMBL" id="JAUDCG010000057">
    <property type="protein sequence ID" value="MDM8157984.1"/>
    <property type="molecule type" value="Genomic_DNA"/>
</dbReference>
<dbReference type="SUPFAM" id="SSF89550">
    <property type="entry name" value="PHP domain-like"/>
    <property type="match status" value="1"/>
</dbReference>
<keyword evidence="11" id="KW-1185">Reference proteome</keyword>
<sequence length="269" mass="30928">MIDGHVHLENGDLSVEYAMQFVEAAAAKGIDTLQILDHTHRFIEFSPMYDGVRNASPLQAQWLSKKIKDHLSDYHRLIDEMKQIKLPVRVLFGLEVCYTPEAEPFLKEILSQFPYDFLVGSIHSIDGILYDMPFSRELLWDVQEADAIYQRYYTLLEQVITSGLFTQVAHPDTIKLFNIYPSYDLHPTFERLAKLAAAHHVKMENNTGCHYRYHTEDIGLSDAFITALVKEDASIITASDAHYPDHVGNYIREATQRIEEIRDQISSHS</sequence>
<evidence type="ECO:0000256" key="2">
    <source>
        <dbReference type="ARBA" id="ARBA00009152"/>
    </source>
</evidence>
<dbReference type="InterPro" id="IPR010140">
    <property type="entry name" value="Histidinol_P_phosphatase_HisJ"/>
</dbReference>
<evidence type="ECO:0000256" key="4">
    <source>
        <dbReference type="ARBA" id="ARBA00022605"/>
    </source>
</evidence>
<dbReference type="Gene3D" id="3.20.20.140">
    <property type="entry name" value="Metal-dependent hydrolases"/>
    <property type="match status" value="1"/>
</dbReference>
<accession>A0ABT7UED2</accession>
<gene>
    <name evidence="10" type="ORF">QUV96_10110</name>
</gene>
<dbReference type="RefSeq" id="WP_289608423.1">
    <property type="nucleotide sequence ID" value="NZ_JAUDCG010000057.1"/>
</dbReference>
<evidence type="ECO:0000256" key="6">
    <source>
        <dbReference type="ARBA" id="ARBA00023102"/>
    </source>
</evidence>
<dbReference type="EC" id="3.1.3.15" evidence="3 8"/>
<comment type="similarity">
    <text evidence="2 8">Belongs to the PHP hydrolase family. HisK subfamily.</text>
</comment>
<evidence type="ECO:0000256" key="3">
    <source>
        <dbReference type="ARBA" id="ARBA00013085"/>
    </source>
</evidence>
<evidence type="ECO:0000256" key="1">
    <source>
        <dbReference type="ARBA" id="ARBA00004970"/>
    </source>
</evidence>
<protein>
    <recommendedName>
        <fullName evidence="3 8">Histidinol-phosphatase</fullName>
        <shortName evidence="8">HolPase</shortName>
        <ecNumber evidence="3 8">3.1.3.15</ecNumber>
    </recommendedName>
</protein>
<keyword evidence="4 8" id="KW-0028">Amino-acid biosynthesis</keyword>
<reference evidence="10 11" key="1">
    <citation type="submission" date="2023-06" db="EMBL/GenBank/DDBJ databases">
        <title>Identification and characterization of horizontal gene transfer across gut microbiota members of farm animals based on homology search.</title>
        <authorList>
            <person name="Schwarzerova J."/>
            <person name="Nykrynova M."/>
            <person name="Jureckova K."/>
            <person name="Cejkova D."/>
            <person name="Rychlik I."/>
        </authorList>
    </citation>
    <scope>NUCLEOTIDE SEQUENCE [LARGE SCALE GENOMIC DNA]</scope>
    <source>
        <strain evidence="10 11">ET39</strain>
    </source>
</reference>
<dbReference type="Pfam" id="PF02811">
    <property type="entry name" value="PHP"/>
    <property type="match status" value="1"/>
</dbReference>
<evidence type="ECO:0000256" key="7">
    <source>
        <dbReference type="ARBA" id="ARBA00049158"/>
    </source>
</evidence>
<evidence type="ECO:0000256" key="5">
    <source>
        <dbReference type="ARBA" id="ARBA00022801"/>
    </source>
</evidence>
<dbReference type="PANTHER" id="PTHR21039:SF0">
    <property type="entry name" value="HISTIDINOL-PHOSPHATASE"/>
    <property type="match status" value="1"/>
</dbReference>
<name>A0ABT7UED2_9FIRM</name>
<evidence type="ECO:0000256" key="8">
    <source>
        <dbReference type="RuleBase" id="RU366003"/>
    </source>
</evidence>
<dbReference type="InterPro" id="IPR016195">
    <property type="entry name" value="Pol/histidinol_Pase-like"/>
</dbReference>
<comment type="pathway">
    <text evidence="1 8">Amino-acid biosynthesis; L-histidine biosynthesis; L-histidine from 5-phospho-alpha-D-ribose 1-diphosphate: step 8/9.</text>
</comment>
<comment type="caution">
    <text evidence="10">The sequence shown here is derived from an EMBL/GenBank/DDBJ whole genome shotgun (WGS) entry which is preliminary data.</text>
</comment>
<dbReference type="InterPro" id="IPR004013">
    <property type="entry name" value="PHP_dom"/>
</dbReference>
<feature type="domain" description="PHP" evidence="9">
    <location>
        <begin position="4"/>
        <end position="207"/>
    </location>
</feature>
<reference evidence="10 11" key="3">
    <citation type="submission" date="2023-06" db="EMBL/GenBank/DDBJ databases">
        <authorList>
            <person name="Zeman M."/>
            <person name="Kubasova T."/>
            <person name="Jahodarova E."/>
            <person name="Nykrynova M."/>
            <person name="Rychlik I."/>
        </authorList>
    </citation>
    <scope>NUCLEOTIDE SEQUENCE [LARGE SCALE GENOMIC DNA]</scope>
    <source>
        <strain evidence="10 11">ET39</strain>
    </source>
</reference>
<proteinExistence type="inferred from homology"/>
<keyword evidence="5 8" id="KW-0378">Hydrolase</keyword>
<reference evidence="11" key="2">
    <citation type="submission" date="2023-06" db="EMBL/GenBank/DDBJ databases">
        <title>Identification and characterization of horizontal gene transfer across gut microbiota members of farm animals based on homology search.</title>
        <authorList>
            <person name="Zeman M."/>
            <person name="Kubasova T."/>
            <person name="Jahodarova E."/>
            <person name="Nykrynova M."/>
            <person name="Rychlik I."/>
        </authorList>
    </citation>
    <scope>NUCLEOTIDE SEQUENCE [LARGE SCALE GENOMIC DNA]</scope>
    <source>
        <strain evidence="11">ET39</strain>
    </source>
</reference>